<dbReference type="Proteomes" id="UP001162156">
    <property type="component" value="Unassembled WGS sequence"/>
</dbReference>
<comment type="catalytic activity">
    <reaction evidence="13">
        <text>9-octadecanoyloxy-octadecanoate + H2O = 9-hydroxy-octadecanoate + octadecanoate + H(+)</text>
        <dbReference type="Rhea" id="RHEA:52096"/>
        <dbReference type="ChEBI" id="CHEBI:15377"/>
        <dbReference type="ChEBI" id="CHEBI:15378"/>
        <dbReference type="ChEBI" id="CHEBI:25629"/>
        <dbReference type="ChEBI" id="CHEBI:136286"/>
        <dbReference type="ChEBI" id="CHEBI:136373"/>
    </reaction>
    <physiologicalReaction direction="left-to-right" evidence="13">
        <dbReference type="Rhea" id="RHEA:52097"/>
    </physiologicalReaction>
</comment>
<evidence type="ECO:0000256" key="7">
    <source>
        <dbReference type="ARBA" id="ARBA00047368"/>
    </source>
</evidence>
<dbReference type="AlphaFoldDB" id="A0AAV8ZE53"/>
<evidence type="ECO:0000256" key="4">
    <source>
        <dbReference type="ARBA" id="ARBA00022692"/>
    </source>
</evidence>
<evidence type="ECO:0000256" key="14">
    <source>
        <dbReference type="ARBA" id="ARBA00049296"/>
    </source>
</evidence>
<evidence type="ECO:0000256" key="5">
    <source>
        <dbReference type="ARBA" id="ARBA00022989"/>
    </source>
</evidence>
<reference evidence="18" key="1">
    <citation type="journal article" date="2023" name="Insect Mol. Biol.">
        <title>Genome sequencing provides insights into the evolution of gene families encoding plant cell wall-degrading enzymes in longhorned beetles.</title>
        <authorList>
            <person name="Shin N.R."/>
            <person name="Okamura Y."/>
            <person name="Kirsch R."/>
            <person name="Pauchet Y."/>
        </authorList>
    </citation>
    <scope>NUCLEOTIDE SEQUENCE</scope>
    <source>
        <strain evidence="18">RBIC_L_NR</strain>
    </source>
</reference>
<evidence type="ECO:0000256" key="2">
    <source>
        <dbReference type="ARBA" id="ARBA00004127"/>
    </source>
</evidence>
<feature type="transmembrane region" description="Helical" evidence="17">
    <location>
        <begin position="104"/>
        <end position="122"/>
    </location>
</feature>
<evidence type="ECO:0000256" key="17">
    <source>
        <dbReference type="SAM" id="Phobius"/>
    </source>
</evidence>
<evidence type="ECO:0000256" key="9">
    <source>
        <dbReference type="ARBA" id="ARBA00047863"/>
    </source>
</evidence>
<evidence type="ECO:0000256" key="8">
    <source>
        <dbReference type="ARBA" id="ARBA00047427"/>
    </source>
</evidence>
<keyword evidence="5 17" id="KW-1133">Transmembrane helix</keyword>
<keyword evidence="6 17" id="KW-0472">Membrane</keyword>
<comment type="catalytic activity">
    <reaction evidence="14">
        <text>13-(9Z-octadecenoyloxy)-octadecanoate + H2O = 13-hydroxy-octadecanoate + (9Z)-octadecenoate + H(+)</text>
        <dbReference type="Rhea" id="RHEA:52064"/>
        <dbReference type="ChEBI" id="CHEBI:15377"/>
        <dbReference type="ChEBI" id="CHEBI:15378"/>
        <dbReference type="ChEBI" id="CHEBI:30823"/>
        <dbReference type="ChEBI" id="CHEBI:136303"/>
        <dbReference type="ChEBI" id="CHEBI:136304"/>
    </reaction>
    <physiologicalReaction direction="left-to-right" evidence="14">
        <dbReference type="Rhea" id="RHEA:52065"/>
    </physiologicalReaction>
</comment>
<comment type="catalytic activity">
    <reaction evidence="10">
        <text>12-octadecanoyloxy-octadecanoate + H2O = 12-hydroxyoctadecanoate + octadecanoate + H(+)</text>
        <dbReference type="Rhea" id="RHEA:52080"/>
        <dbReference type="ChEBI" id="CHEBI:15377"/>
        <dbReference type="ChEBI" id="CHEBI:15378"/>
        <dbReference type="ChEBI" id="CHEBI:25629"/>
        <dbReference type="ChEBI" id="CHEBI:84201"/>
        <dbReference type="ChEBI" id="CHEBI:136330"/>
    </reaction>
    <physiologicalReaction direction="left-to-right" evidence="10">
        <dbReference type="Rhea" id="RHEA:52081"/>
    </physiologicalReaction>
</comment>
<dbReference type="InterPro" id="IPR006838">
    <property type="entry name" value="ADTRP_AIG1"/>
</dbReference>
<comment type="catalytic activity">
    <reaction evidence="12">
        <text>9-(9Z-octadecenoyloxy)-octadecanoate + H2O = 9-hydroxy-octadecanoate + (9Z)-octadecenoate + H(+)</text>
        <dbReference type="Rhea" id="RHEA:52048"/>
        <dbReference type="ChEBI" id="CHEBI:15377"/>
        <dbReference type="ChEBI" id="CHEBI:15378"/>
        <dbReference type="ChEBI" id="CHEBI:30823"/>
        <dbReference type="ChEBI" id="CHEBI:136282"/>
        <dbReference type="ChEBI" id="CHEBI:136286"/>
    </reaction>
    <physiologicalReaction direction="left-to-right" evidence="12">
        <dbReference type="Rhea" id="RHEA:52049"/>
    </physiologicalReaction>
</comment>
<evidence type="ECO:0000256" key="11">
    <source>
        <dbReference type="ARBA" id="ARBA00048701"/>
    </source>
</evidence>
<dbReference type="Pfam" id="PF04750">
    <property type="entry name" value="Far-17a_AIG1"/>
    <property type="match status" value="1"/>
</dbReference>
<comment type="catalytic activity">
    <reaction evidence="16">
        <text>12-(9Z-hexadecenoyloxy)-octadecanoate + H2O = 12-hydroxyoctadecanoate + (9Z)-hexadecenoate + H(+)</text>
        <dbReference type="Rhea" id="RHEA:52072"/>
        <dbReference type="ChEBI" id="CHEBI:15377"/>
        <dbReference type="ChEBI" id="CHEBI:15378"/>
        <dbReference type="ChEBI" id="CHEBI:32372"/>
        <dbReference type="ChEBI" id="CHEBI:84201"/>
        <dbReference type="ChEBI" id="CHEBI:136312"/>
    </reaction>
    <physiologicalReaction direction="left-to-right" evidence="16">
        <dbReference type="Rhea" id="RHEA:52073"/>
    </physiologicalReaction>
</comment>
<evidence type="ECO:0000256" key="6">
    <source>
        <dbReference type="ARBA" id="ARBA00023136"/>
    </source>
</evidence>
<dbReference type="PANTHER" id="PTHR10989:SF16">
    <property type="entry name" value="AT02829P-RELATED"/>
    <property type="match status" value="1"/>
</dbReference>
<feature type="transmembrane region" description="Helical" evidence="17">
    <location>
        <begin position="6"/>
        <end position="26"/>
    </location>
</feature>
<proteinExistence type="inferred from homology"/>
<dbReference type="EMBL" id="JANEYF010001605">
    <property type="protein sequence ID" value="KAJ8961628.1"/>
    <property type="molecule type" value="Genomic_DNA"/>
</dbReference>
<dbReference type="GO" id="GO:0012505">
    <property type="term" value="C:endomembrane system"/>
    <property type="evidence" value="ECO:0007669"/>
    <property type="project" value="UniProtKB-SubCell"/>
</dbReference>
<comment type="catalytic activity">
    <reaction evidence="15">
        <text>13-(9Z-hexadecenoyloxy)-octadecanoate + H2O = 13-hydroxy-octadecanoate + (9Z)-hexadecenoate + H(+)</text>
        <dbReference type="Rhea" id="RHEA:52076"/>
        <dbReference type="ChEBI" id="CHEBI:15377"/>
        <dbReference type="ChEBI" id="CHEBI:15378"/>
        <dbReference type="ChEBI" id="CHEBI:32372"/>
        <dbReference type="ChEBI" id="CHEBI:136304"/>
        <dbReference type="ChEBI" id="CHEBI:136315"/>
    </reaction>
    <physiologicalReaction direction="left-to-right" evidence="15">
        <dbReference type="Rhea" id="RHEA:52077"/>
    </physiologicalReaction>
</comment>
<keyword evidence="19" id="KW-1185">Reference proteome</keyword>
<comment type="catalytic activity">
    <reaction evidence="9">
        <text>9-hexadecanoyloxy-octadecanoate + H2O = 9-hydroxy-octadecanoate + hexadecanoate + H(+)</text>
        <dbReference type="Rhea" id="RHEA:52052"/>
        <dbReference type="ChEBI" id="CHEBI:7896"/>
        <dbReference type="ChEBI" id="CHEBI:15377"/>
        <dbReference type="ChEBI" id="CHEBI:15378"/>
        <dbReference type="ChEBI" id="CHEBI:83670"/>
        <dbReference type="ChEBI" id="CHEBI:136286"/>
    </reaction>
    <physiologicalReaction direction="left-to-right" evidence="9">
        <dbReference type="Rhea" id="RHEA:52053"/>
    </physiologicalReaction>
</comment>
<organism evidence="18 19">
    <name type="scientific">Rhamnusium bicolor</name>
    <dbReference type="NCBI Taxonomy" id="1586634"/>
    <lineage>
        <taxon>Eukaryota</taxon>
        <taxon>Metazoa</taxon>
        <taxon>Ecdysozoa</taxon>
        <taxon>Arthropoda</taxon>
        <taxon>Hexapoda</taxon>
        <taxon>Insecta</taxon>
        <taxon>Pterygota</taxon>
        <taxon>Neoptera</taxon>
        <taxon>Endopterygota</taxon>
        <taxon>Coleoptera</taxon>
        <taxon>Polyphaga</taxon>
        <taxon>Cucujiformia</taxon>
        <taxon>Chrysomeloidea</taxon>
        <taxon>Cerambycidae</taxon>
        <taxon>Lepturinae</taxon>
        <taxon>Rhagiini</taxon>
        <taxon>Rhamnusium</taxon>
    </lineage>
</organism>
<dbReference type="PANTHER" id="PTHR10989">
    <property type="entry name" value="ANDROGEN-INDUCED PROTEIN 1-RELATED"/>
    <property type="match status" value="1"/>
</dbReference>
<dbReference type="GO" id="GO:0016020">
    <property type="term" value="C:membrane"/>
    <property type="evidence" value="ECO:0007669"/>
    <property type="project" value="InterPro"/>
</dbReference>
<name>A0AAV8ZE53_9CUCU</name>
<comment type="catalytic activity">
    <reaction evidence="11">
        <text>12-(9Z-octadecenoyloxy)-octadecanoate + H2O = 12-hydroxyoctadecanoate + (9Z)-octadecenoate + H(+)</text>
        <dbReference type="Rhea" id="RHEA:52060"/>
        <dbReference type="ChEBI" id="CHEBI:15377"/>
        <dbReference type="ChEBI" id="CHEBI:15378"/>
        <dbReference type="ChEBI" id="CHEBI:30823"/>
        <dbReference type="ChEBI" id="CHEBI:84201"/>
        <dbReference type="ChEBI" id="CHEBI:136302"/>
    </reaction>
    <physiologicalReaction direction="left-to-right" evidence="11">
        <dbReference type="Rhea" id="RHEA:52061"/>
    </physiologicalReaction>
</comment>
<feature type="transmembrane region" description="Helical" evidence="17">
    <location>
        <begin position="78"/>
        <end position="97"/>
    </location>
</feature>
<comment type="catalytic activity">
    <reaction evidence="8">
        <text>13-octadecanoyloxy-octadecanoate + H2O = 13-hydroxy-octadecanoate + octadecanoate + H(+)</text>
        <dbReference type="Rhea" id="RHEA:52084"/>
        <dbReference type="ChEBI" id="CHEBI:15377"/>
        <dbReference type="ChEBI" id="CHEBI:15378"/>
        <dbReference type="ChEBI" id="CHEBI:25629"/>
        <dbReference type="ChEBI" id="CHEBI:136304"/>
        <dbReference type="ChEBI" id="CHEBI:136335"/>
    </reaction>
    <physiologicalReaction direction="left-to-right" evidence="8">
        <dbReference type="Rhea" id="RHEA:52085"/>
    </physiologicalReaction>
</comment>
<evidence type="ECO:0000256" key="3">
    <source>
        <dbReference type="ARBA" id="ARBA00009300"/>
    </source>
</evidence>
<comment type="catalytic activity">
    <reaction evidence="7">
        <text>12-hexadecanoyloxy-octadecanoate + H2O = 12-hydroxyoctadecanoate + hexadecanoate + H(+)</text>
        <dbReference type="Rhea" id="RHEA:52056"/>
        <dbReference type="ChEBI" id="CHEBI:7896"/>
        <dbReference type="ChEBI" id="CHEBI:15377"/>
        <dbReference type="ChEBI" id="CHEBI:15378"/>
        <dbReference type="ChEBI" id="CHEBI:83677"/>
        <dbReference type="ChEBI" id="CHEBI:84201"/>
    </reaction>
    <physiologicalReaction direction="left-to-right" evidence="7">
        <dbReference type="Rhea" id="RHEA:52057"/>
    </physiologicalReaction>
</comment>
<gene>
    <name evidence="18" type="ORF">NQ314_005880</name>
</gene>
<sequence>MGLGLQIFFLITAILDELARFLNVSVDIKKRLGRTRAFIFNTFVFPCSLLVMTIFWSIWHIDRELIFPKVVDDVYPTWLNHTLHTVIAIPLVIELLLPKRYSFVQFKNAALVLTVYMTIYQFL</sequence>
<keyword evidence="4 17" id="KW-0812">Transmembrane</keyword>
<evidence type="ECO:0000313" key="18">
    <source>
        <dbReference type="EMBL" id="KAJ8961628.1"/>
    </source>
</evidence>
<comment type="similarity">
    <text evidence="3">Belongs to the AIG1 family.</text>
</comment>
<evidence type="ECO:0000256" key="16">
    <source>
        <dbReference type="ARBA" id="ARBA00049428"/>
    </source>
</evidence>
<evidence type="ECO:0000256" key="1">
    <source>
        <dbReference type="ARBA" id="ARBA00000923"/>
    </source>
</evidence>
<evidence type="ECO:0000256" key="12">
    <source>
        <dbReference type="ARBA" id="ARBA00048800"/>
    </source>
</evidence>
<evidence type="ECO:0008006" key="20">
    <source>
        <dbReference type="Google" id="ProtNLM"/>
    </source>
</evidence>
<comment type="caution">
    <text evidence="18">The sequence shown here is derived from an EMBL/GenBank/DDBJ whole genome shotgun (WGS) entry which is preliminary data.</text>
</comment>
<accession>A0AAV8ZE53</accession>
<protein>
    <recommendedName>
        <fullName evidence="20">Androgen-dependent TFPI-regulating protein</fullName>
    </recommendedName>
</protein>
<comment type="catalytic activity">
    <reaction evidence="1">
        <text>9-(9Z-hexadecenoyloxy)-octadecanoate + H2O = (9Z)-hexadecenoate + 9-hydroxy-octadecanoate + H(+)</text>
        <dbReference type="Rhea" id="RHEA:52068"/>
        <dbReference type="ChEBI" id="CHEBI:15377"/>
        <dbReference type="ChEBI" id="CHEBI:15378"/>
        <dbReference type="ChEBI" id="CHEBI:32372"/>
        <dbReference type="ChEBI" id="CHEBI:136286"/>
        <dbReference type="ChEBI" id="CHEBI:136309"/>
    </reaction>
    <physiologicalReaction direction="left-to-right" evidence="1">
        <dbReference type="Rhea" id="RHEA:52069"/>
    </physiologicalReaction>
</comment>
<evidence type="ECO:0000256" key="10">
    <source>
        <dbReference type="ARBA" id="ARBA00048680"/>
    </source>
</evidence>
<comment type="subcellular location">
    <subcellularLocation>
        <location evidence="2">Endomembrane system</location>
        <topology evidence="2">Multi-pass membrane protein</topology>
    </subcellularLocation>
</comment>
<evidence type="ECO:0000313" key="19">
    <source>
        <dbReference type="Proteomes" id="UP001162156"/>
    </source>
</evidence>
<evidence type="ECO:0000256" key="15">
    <source>
        <dbReference type="ARBA" id="ARBA00049322"/>
    </source>
</evidence>
<feature type="transmembrane region" description="Helical" evidence="17">
    <location>
        <begin position="38"/>
        <end position="58"/>
    </location>
</feature>
<evidence type="ECO:0000256" key="13">
    <source>
        <dbReference type="ARBA" id="ARBA00049221"/>
    </source>
</evidence>